<dbReference type="PANTHER" id="PTHR43877:SF2">
    <property type="entry name" value="AMINOALKYLPHOSPHONATE N-ACETYLTRANSFERASE-RELATED"/>
    <property type="match status" value="1"/>
</dbReference>
<dbReference type="STRING" id="205918.Psyr_4649"/>
<evidence type="ECO:0000313" key="5">
    <source>
        <dbReference type="Proteomes" id="UP000000426"/>
    </source>
</evidence>
<dbReference type="InterPro" id="IPR016181">
    <property type="entry name" value="Acyl_CoA_acyltransferase"/>
</dbReference>
<keyword evidence="1 4" id="KW-0808">Transferase</keyword>
<dbReference type="eggNOG" id="COG0456">
    <property type="taxonomic scope" value="Bacteria"/>
</dbReference>
<dbReference type="EMBL" id="CP000075">
    <property type="protein sequence ID" value="AAY39679.1"/>
    <property type="molecule type" value="Genomic_DNA"/>
</dbReference>
<keyword evidence="2" id="KW-0012">Acyltransferase</keyword>
<gene>
    <name evidence="4" type="ordered locus">Psyr_4649</name>
</gene>
<dbReference type="Gene3D" id="3.40.630.30">
    <property type="match status" value="1"/>
</dbReference>
<proteinExistence type="predicted"/>
<dbReference type="InterPro" id="IPR000182">
    <property type="entry name" value="GNAT_dom"/>
</dbReference>
<dbReference type="KEGG" id="psb:Psyr_4649"/>
<evidence type="ECO:0000256" key="1">
    <source>
        <dbReference type="ARBA" id="ARBA00022679"/>
    </source>
</evidence>
<evidence type="ECO:0000256" key="2">
    <source>
        <dbReference type="ARBA" id="ARBA00023315"/>
    </source>
</evidence>
<dbReference type="SUPFAM" id="SSF55729">
    <property type="entry name" value="Acyl-CoA N-acyltransferases (Nat)"/>
    <property type="match status" value="1"/>
</dbReference>
<dbReference type="InterPro" id="IPR050832">
    <property type="entry name" value="Bact_Acetyltransf"/>
</dbReference>
<dbReference type="GO" id="GO:0016747">
    <property type="term" value="F:acyltransferase activity, transferring groups other than amino-acyl groups"/>
    <property type="evidence" value="ECO:0007669"/>
    <property type="project" value="InterPro"/>
</dbReference>
<organism evidence="4 5">
    <name type="scientific">Pseudomonas syringae pv. syringae (strain B728a)</name>
    <dbReference type="NCBI Taxonomy" id="205918"/>
    <lineage>
        <taxon>Bacteria</taxon>
        <taxon>Pseudomonadati</taxon>
        <taxon>Pseudomonadota</taxon>
        <taxon>Gammaproteobacteria</taxon>
        <taxon>Pseudomonadales</taxon>
        <taxon>Pseudomonadaceae</taxon>
        <taxon>Pseudomonas</taxon>
        <taxon>Pseudomonas syringae</taxon>
    </lineage>
</organism>
<dbReference type="AlphaFoldDB" id="Q4ZME3"/>
<protein>
    <submittedName>
        <fullName evidence="4">GCN5-related N-acetyltransferase</fullName>
    </submittedName>
</protein>
<accession>Q4ZME3</accession>
<dbReference type="Proteomes" id="UP000000426">
    <property type="component" value="Chromosome"/>
</dbReference>
<dbReference type="CDD" id="cd04301">
    <property type="entry name" value="NAT_SF"/>
    <property type="match status" value="1"/>
</dbReference>
<feature type="domain" description="N-acetyltransferase" evidence="3">
    <location>
        <begin position="25"/>
        <end position="169"/>
    </location>
</feature>
<evidence type="ECO:0000313" key="4">
    <source>
        <dbReference type="EMBL" id="AAY39679.1"/>
    </source>
</evidence>
<dbReference type="Pfam" id="PF00583">
    <property type="entry name" value="Acetyltransf_1"/>
    <property type="match status" value="1"/>
</dbReference>
<dbReference type="HOGENOM" id="CLU_013985_19_3_6"/>
<dbReference type="PANTHER" id="PTHR43877">
    <property type="entry name" value="AMINOALKYLPHOSPHONATE N-ACETYLTRANSFERASE-RELATED-RELATED"/>
    <property type="match status" value="1"/>
</dbReference>
<sequence>MADLREAYFPYPHGQTILRTDMLLKRVRLAALLDTPTAFGVSYKTAADYDCDQWKQRASSKGTEFWLAFEEGRPVGMVGAAVSESEHFNLIGMWVEPAARGSGIAKELVDIVKARSTERGFDGVFLDVSPENVRASSFYLKQGFVFLDEWEPLESHPHITVQTMVWTRQ</sequence>
<name>Q4ZME3_PSEU2</name>
<reference evidence="4 5" key="1">
    <citation type="journal article" date="2005" name="Proc. Natl. Acad. Sci. U.S.A.">
        <title>Comparison of the complete genome sequences of Pseudomonas syringae pv. syringae B728a and pv. tomato DC3000.</title>
        <authorList>
            <person name="Feil H."/>
            <person name="Feil W.S."/>
            <person name="Chain P."/>
            <person name="Larimer F."/>
            <person name="Dibartolo G."/>
            <person name="Copeland A."/>
            <person name="Lykidis A."/>
            <person name="Trong S."/>
            <person name="Nolan M."/>
            <person name="Goltsman E."/>
            <person name="Thiel J."/>
            <person name="Malfatti S."/>
            <person name="Loper J.E."/>
            <person name="Lapidus A."/>
            <person name="Detter J.C."/>
            <person name="Land M."/>
            <person name="Richardson P.M."/>
            <person name="Kyrpides N.C."/>
            <person name="Ivanova N."/>
            <person name="Lindow S.E."/>
        </authorList>
    </citation>
    <scope>NUCLEOTIDE SEQUENCE [LARGE SCALE GENOMIC DNA]</scope>
    <source>
        <strain evidence="4 5">B728a</strain>
    </source>
</reference>
<evidence type="ECO:0000259" key="3">
    <source>
        <dbReference type="PROSITE" id="PS51186"/>
    </source>
</evidence>
<dbReference type="PROSITE" id="PS51186">
    <property type="entry name" value="GNAT"/>
    <property type="match status" value="1"/>
</dbReference>
<dbReference type="OrthoDB" id="9796129at2"/>